<keyword evidence="2" id="KW-1283">Bacterial microcompartment</keyword>
<dbReference type="InterPro" id="IPR050575">
    <property type="entry name" value="BMC_shell"/>
</dbReference>
<dbReference type="PANTHER" id="PTHR33941:SF11">
    <property type="entry name" value="BACTERIAL MICROCOMPARTMENT SHELL PROTEIN PDUJ"/>
    <property type="match status" value="1"/>
</dbReference>
<dbReference type="Gene3D" id="3.30.70.1710">
    <property type="match status" value="1"/>
</dbReference>
<dbReference type="STRING" id="1423739.FC85_GL001972"/>
<evidence type="ECO:0000313" key="6">
    <source>
        <dbReference type="EMBL" id="KRL62464.1"/>
    </source>
</evidence>
<dbReference type="AlphaFoldDB" id="A0A0R1RZY8"/>
<feature type="compositionally biased region" description="Basic and acidic residues" evidence="4">
    <location>
        <begin position="91"/>
        <end position="101"/>
    </location>
</feature>
<evidence type="ECO:0000256" key="3">
    <source>
        <dbReference type="PROSITE-ProRule" id="PRU01278"/>
    </source>
</evidence>
<evidence type="ECO:0000259" key="5">
    <source>
        <dbReference type="PROSITE" id="PS51930"/>
    </source>
</evidence>
<proteinExistence type="inferred from homology"/>
<organism evidence="6 7">
    <name type="scientific">Lentilactobacillus diolivorans DSM 14421</name>
    <dbReference type="NCBI Taxonomy" id="1423739"/>
    <lineage>
        <taxon>Bacteria</taxon>
        <taxon>Bacillati</taxon>
        <taxon>Bacillota</taxon>
        <taxon>Bacilli</taxon>
        <taxon>Lactobacillales</taxon>
        <taxon>Lactobacillaceae</taxon>
        <taxon>Lentilactobacillus</taxon>
    </lineage>
</organism>
<protein>
    <submittedName>
        <fullName evidence="6">Pduk protein</fullName>
    </submittedName>
</protein>
<feature type="region of interest" description="Disordered" evidence="4">
    <location>
        <begin position="86"/>
        <end position="164"/>
    </location>
</feature>
<dbReference type="GO" id="GO:0031469">
    <property type="term" value="C:bacterial microcompartment"/>
    <property type="evidence" value="ECO:0007669"/>
    <property type="project" value="UniProtKB-SubCell"/>
</dbReference>
<evidence type="ECO:0000256" key="1">
    <source>
        <dbReference type="ARBA" id="ARBA00024322"/>
    </source>
</evidence>
<dbReference type="Pfam" id="PF00936">
    <property type="entry name" value="BMC"/>
    <property type="match status" value="1"/>
</dbReference>
<evidence type="ECO:0000256" key="2">
    <source>
        <dbReference type="ARBA" id="ARBA00024446"/>
    </source>
</evidence>
<dbReference type="Proteomes" id="UP000052013">
    <property type="component" value="Unassembled WGS sequence"/>
</dbReference>
<sequence length="206" mass="21622">MFMEQSIGYLEISGLAGAIVAADKMLKTAAVRLHGIEEAKGSGWMTVSIVGDVAAVEAAVEEGKAALGDRVISSDVIARPAEGISGLGKTDVMKGKHPKDDGPDDPQSPTDGGKGPDTPSAPSAGNGGSSAKHELSISQKKELAVKKDNRPAVQKDTVTEKPEDQVVTCNLCGDPRCPRKIGEPHKKCIHYEELEKKKAKKGKDAK</sequence>
<dbReference type="PATRIC" id="fig|1423739.3.peg.2056"/>
<gene>
    <name evidence="6" type="ORF">FC85_GL001972</name>
</gene>
<name>A0A0R1RZY8_9LACO</name>
<evidence type="ECO:0000313" key="7">
    <source>
        <dbReference type="Proteomes" id="UP000052013"/>
    </source>
</evidence>
<comment type="caution">
    <text evidence="6">The sequence shown here is derived from an EMBL/GenBank/DDBJ whole genome shotgun (WGS) entry which is preliminary data.</text>
</comment>
<accession>A0A0R1RZY8</accession>
<dbReference type="PANTHER" id="PTHR33941">
    <property type="entry name" value="PROPANEDIOL UTILIZATION PROTEIN PDUA"/>
    <property type="match status" value="1"/>
</dbReference>
<reference evidence="6 7" key="1">
    <citation type="journal article" date="2015" name="Genome Announc.">
        <title>Expanding the biotechnology potential of lactobacilli through comparative genomics of 213 strains and associated genera.</title>
        <authorList>
            <person name="Sun Z."/>
            <person name="Harris H.M."/>
            <person name="McCann A."/>
            <person name="Guo C."/>
            <person name="Argimon S."/>
            <person name="Zhang W."/>
            <person name="Yang X."/>
            <person name="Jeffery I.B."/>
            <person name="Cooney J.C."/>
            <person name="Kagawa T.F."/>
            <person name="Liu W."/>
            <person name="Song Y."/>
            <person name="Salvetti E."/>
            <person name="Wrobel A."/>
            <person name="Rasinkangas P."/>
            <person name="Parkhill J."/>
            <person name="Rea M.C."/>
            <person name="O'Sullivan O."/>
            <person name="Ritari J."/>
            <person name="Douillard F.P."/>
            <person name="Paul Ross R."/>
            <person name="Yang R."/>
            <person name="Briner A.E."/>
            <person name="Felis G.E."/>
            <person name="de Vos W.M."/>
            <person name="Barrangou R."/>
            <person name="Klaenhammer T.R."/>
            <person name="Caufield P.W."/>
            <person name="Cui Y."/>
            <person name="Zhang H."/>
            <person name="O'Toole P.W."/>
        </authorList>
    </citation>
    <scope>NUCLEOTIDE SEQUENCE [LARGE SCALE GENOMIC DNA]</scope>
    <source>
        <strain evidence="6 7">DSM 14421</strain>
    </source>
</reference>
<dbReference type="InterPro" id="IPR000249">
    <property type="entry name" value="BMC_dom"/>
</dbReference>
<dbReference type="InterPro" id="IPR037233">
    <property type="entry name" value="CcmK-like_sf"/>
</dbReference>
<dbReference type="InterPro" id="IPR044872">
    <property type="entry name" value="CcmK/CsoS1_BMC"/>
</dbReference>
<dbReference type="SUPFAM" id="SSF143414">
    <property type="entry name" value="CcmK-like"/>
    <property type="match status" value="1"/>
</dbReference>
<dbReference type="SMART" id="SM00877">
    <property type="entry name" value="BMC"/>
    <property type="match status" value="1"/>
</dbReference>
<feature type="compositionally biased region" description="Basic and acidic residues" evidence="4">
    <location>
        <begin position="131"/>
        <end position="150"/>
    </location>
</feature>
<comment type="similarity">
    <text evidence="3">Belongs to the bacterial microcompartments protein family.</text>
</comment>
<dbReference type="PROSITE" id="PS51930">
    <property type="entry name" value="BMC_2"/>
    <property type="match status" value="1"/>
</dbReference>
<feature type="domain" description="BMC" evidence="5">
    <location>
        <begin position="6"/>
        <end position="89"/>
    </location>
</feature>
<evidence type="ECO:0000256" key="4">
    <source>
        <dbReference type="SAM" id="MobiDB-lite"/>
    </source>
</evidence>
<dbReference type="EMBL" id="AZEY01000108">
    <property type="protein sequence ID" value="KRL62464.1"/>
    <property type="molecule type" value="Genomic_DNA"/>
</dbReference>
<comment type="subcellular location">
    <subcellularLocation>
        <location evidence="1">Bacterial microcompartment</location>
    </subcellularLocation>
</comment>